<proteinExistence type="predicted"/>
<dbReference type="Proteomes" id="UP000593842">
    <property type="component" value="Chromosome"/>
</dbReference>
<dbReference type="GeneID" id="70578628"/>
<dbReference type="RefSeq" id="WP_107030181.1">
    <property type="nucleotide sequence ID" value="NZ_AP024085.1"/>
</dbReference>
<feature type="transmembrane region" description="Helical" evidence="1">
    <location>
        <begin position="36"/>
        <end position="60"/>
    </location>
</feature>
<dbReference type="AlphaFoldDB" id="A0A2T3FXI2"/>
<dbReference type="PANTHER" id="PTHR40078:SF1">
    <property type="entry name" value="INTEGRAL MEMBRANE PROTEIN"/>
    <property type="match status" value="1"/>
</dbReference>
<dbReference type="KEGG" id="fit:Fi14EGH31_02210"/>
<dbReference type="EMBL" id="PYLQ01000014">
    <property type="protein sequence ID" value="PST39962.1"/>
    <property type="molecule type" value="Genomic_DNA"/>
</dbReference>
<sequence>MKRYLYYLLGMNILVLGITCNTLSDLGVGAFSTLPYAVSFLTFLTFGQANIVFYLIFVCIQMILERKISMKFILEIPFSFIFGFLVDLYQYIIPTINLNFYTQILVLLIGNTCCAIGVYFMIKGNLIMTPVDGLVLSISEVFHRPYSLCKNIFDISMILATIIICLICHSSIYGVGIGTVFSAFYIGRVISVLENFKFKTYKKCY</sequence>
<feature type="transmembrane region" description="Helical" evidence="1">
    <location>
        <begin position="152"/>
        <end position="172"/>
    </location>
</feature>
<feature type="transmembrane region" description="Helical" evidence="1">
    <location>
        <begin position="5"/>
        <end position="24"/>
    </location>
</feature>
<dbReference type="EMBL" id="AP024085">
    <property type="protein sequence ID" value="BCL56509.1"/>
    <property type="molecule type" value="Genomic_DNA"/>
</dbReference>
<evidence type="ECO:0000313" key="2">
    <source>
        <dbReference type="EMBL" id="BCL56509.1"/>
    </source>
</evidence>
<dbReference type="InterPro" id="IPR038750">
    <property type="entry name" value="YczE/YyaS-like"/>
</dbReference>
<keyword evidence="1" id="KW-0472">Membrane</keyword>
<keyword evidence="1" id="KW-0812">Transmembrane</keyword>
<evidence type="ECO:0000313" key="3">
    <source>
        <dbReference type="EMBL" id="PST39962.1"/>
    </source>
</evidence>
<dbReference type="Proteomes" id="UP000240974">
    <property type="component" value="Unassembled WGS sequence"/>
</dbReference>
<gene>
    <name evidence="3" type="ORF">C7U54_09815</name>
    <name evidence="2" type="ORF">Fi14EGH31_02210</name>
</gene>
<dbReference type="PANTHER" id="PTHR40078">
    <property type="entry name" value="INTEGRAL MEMBRANE PROTEIN-RELATED"/>
    <property type="match status" value="1"/>
</dbReference>
<evidence type="ECO:0000256" key="1">
    <source>
        <dbReference type="SAM" id="Phobius"/>
    </source>
</evidence>
<reference evidence="3 4" key="1">
    <citation type="journal article" date="2019" name="Int. J. Syst. Evol. Microbiol.">
        <title>Faecalibacillus intestinalis gen. nov., sp. nov. and Faecalibacillus faecis sp. nov., isolated from human faeces.</title>
        <authorList>
            <person name="Seo B."/>
            <person name="Jeon K."/>
            <person name="Baek I."/>
            <person name="Lee Y.M."/>
            <person name="Baek K."/>
            <person name="Ko G."/>
        </authorList>
    </citation>
    <scope>NUCLEOTIDE SEQUENCE [LARGE SCALE GENOMIC DNA]</scope>
    <source>
        <strain evidence="3 4">SNUG30099</strain>
    </source>
</reference>
<keyword evidence="4" id="KW-1185">Reference proteome</keyword>
<protein>
    <submittedName>
        <fullName evidence="2">Membrane protein</fullName>
    </submittedName>
</protein>
<reference evidence="2" key="2">
    <citation type="journal article" date="2020" name="Microbiol. Resour. Announc.">
        <title>Complete Genome Sequence of Faecalibacillus intestinalis JCM 34082, Isolated from Feces from a Healthy Japanese Female.</title>
        <authorList>
            <person name="Sakamoto M."/>
            <person name="Ikeyama N."/>
            <person name="Toyoda A."/>
            <person name="Murakami T."/>
            <person name="Mori H."/>
            <person name="Ohkuma M."/>
        </authorList>
    </citation>
    <scope>NUCLEOTIDE SEQUENCE</scope>
    <source>
        <strain evidence="2">14EGH31</strain>
    </source>
</reference>
<evidence type="ECO:0000313" key="5">
    <source>
        <dbReference type="Proteomes" id="UP000593842"/>
    </source>
</evidence>
<feature type="transmembrane region" description="Helical" evidence="1">
    <location>
        <begin position="98"/>
        <end position="122"/>
    </location>
</feature>
<dbReference type="Pfam" id="PF19700">
    <property type="entry name" value="DUF6198"/>
    <property type="match status" value="1"/>
</dbReference>
<reference evidence="5" key="3">
    <citation type="submission" date="2020-09" db="EMBL/GenBank/DDBJ databases">
        <title>Complete genome sequencing of Faecalibacillus intestinalis strain 14EGH31.</title>
        <authorList>
            <person name="Sakamoto M."/>
            <person name="Murakami T."/>
            <person name="Mori H."/>
        </authorList>
    </citation>
    <scope>NUCLEOTIDE SEQUENCE [LARGE SCALE GENOMIC DNA]</scope>
    <source>
        <strain evidence="5">14EGH31</strain>
    </source>
</reference>
<feature type="transmembrane region" description="Helical" evidence="1">
    <location>
        <begin position="72"/>
        <end position="92"/>
    </location>
</feature>
<accession>A0A2T3FXI2</accession>
<evidence type="ECO:0000313" key="4">
    <source>
        <dbReference type="Proteomes" id="UP000240974"/>
    </source>
</evidence>
<name>A0A2T3FXI2_9FIRM</name>
<keyword evidence="1" id="KW-1133">Transmembrane helix</keyword>
<organism evidence="3 4">
    <name type="scientific">Faecalibacillus intestinalis</name>
    <dbReference type="NCBI Taxonomy" id="1982626"/>
    <lineage>
        <taxon>Bacteria</taxon>
        <taxon>Bacillati</taxon>
        <taxon>Bacillota</taxon>
        <taxon>Erysipelotrichia</taxon>
        <taxon>Erysipelotrichales</taxon>
        <taxon>Coprobacillaceae</taxon>
        <taxon>Faecalibacillus</taxon>
    </lineage>
</organism>